<keyword evidence="3" id="KW-1185">Reference proteome</keyword>
<evidence type="ECO:0000313" key="2">
    <source>
        <dbReference type="EMBL" id="MFC5345273.1"/>
    </source>
</evidence>
<organism evidence="2 3">
    <name type="scientific">Brevundimonas staleyi</name>
    <dbReference type="NCBI Taxonomy" id="74326"/>
    <lineage>
        <taxon>Bacteria</taxon>
        <taxon>Pseudomonadati</taxon>
        <taxon>Pseudomonadota</taxon>
        <taxon>Alphaproteobacteria</taxon>
        <taxon>Caulobacterales</taxon>
        <taxon>Caulobacteraceae</taxon>
        <taxon>Brevundimonas</taxon>
    </lineage>
</organism>
<gene>
    <name evidence="2" type="ORF">ACFPIE_15245</name>
</gene>
<evidence type="ECO:0000313" key="3">
    <source>
        <dbReference type="Proteomes" id="UP001596152"/>
    </source>
</evidence>
<accession>A0ABW0FW20</accession>
<feature type="compositionally biased region" description="Basic and acidic residues" evidence="1">
    <location>
        <begin position="524"/>
        <end position="534"/>
    </location>
</feature>
<feature type="region of interest" description="Disordered" evidence="1">
    <location>
        <begin position="497"/>
        <end position="534"/>
    </location>
</feature>
<dbReference type="EMBL" id="JBHSLF010000044">
    <property type="protein sequence ID" value="MFC5345273.1"/>
    <property type="molecule type" value="Genomic_DNA"/>
</dbReference>
<protein>
    <submittedName>
        <fullName evidence="2">Uncharacterized protein</fullName>
    </submittedName>
</protein>
<sequence>MSEVTRGKREQAAGGYEDARSGTIYWTLSLYIEADKVVGALERTDGKPLGERIDPEIFRRMQQNHWPSLALASAIDPLMNDIADRESQGVVKEFLLAATNEPTSDLRQGRAEVRKHEVLTFKMPASTTWTTEGVQFAATPTDLAHDREVRLRRFWMAHNNGALSYHLSFSHFYGSYDKGEEKGLSGYDPSTYYFLSLLQKLAAPKEYALRPDDLKTGRTVFDDNLGIDPLDNIKVAFRSEKEGLRFWPFVKAVFEEDAAELFDRLSKELTKEKSASVEVVAGGDYTKRLIDLVPFIEVPGLTAPKSRFMFMLHDGRLFDRLMPFDPASGDAIPRKAMVRDDCYAPYEARMQDLMKDAEKEGRSVVNLDREYWDWVCRRPEYLKGLKAGELRPPRPRSKSDKTDGGGQPGVTAEWTEDRDKEAVAELVSAMRSGLCEQTHALDDREHSRSKADRLLPAPVRPHIPAFETNRADCLDYLFLAGFNQNIIDFMNQDTSEILDSTDPLYPDSSEQTDERFFSPLRQPSGDDHLCAQEP</sequence>
<evidence type="ECO:0000256" key="1">
    <source>
        <dbReference type="SAM" id="MobiDB-lite"/>
    </source>
</evidence>
<name>A0ABW0FW20_9CAUL</name>
<dbReference type="Proteomes" id="UP001596152">
    <property type="component" value="Unassembled WGS sequence"/>
</dbReference>
<feature type="compositionally biased region" description="Basic and acidic residues" evidence="1">
    <location>
        <begin position="387"/>
        <end position="403"/>
    </location>
</feature>
<proteinExistence type="predicted"/>
<comment type="caution">
    <text evidence="2">The sequence shown here is derived from an EMBL/GenBank/DDBJ whole genome shotgun (WGS) entry which is preliminary data.</text>
</comment>
<dbReference type="RefSeq" id="WP_374038272.1">
    <property type="nucleotide sequence ID" value="NZ_CP169082.1"/>
</dbReference>
<reference evidence="3" key="1">
    <citation type="journal article" date="2019" name="Int. J. Syst. Evol. Microbiol.">
        <title>The Global Catalogue of Microorganisms (GCM) 10K type strain sequencing project: providing services to taxonomists for standard genome sequencing and annotation.</title>
        <authorList>
            <consortium name="The Broad Institute Genomics Platform"/>
            <consortium name="The Broad Institute Genome Sequencing Center for Infectious Disease"/>
            <person name="Wu L."/>
            <person name="Ma J."/>
        </authorList>
    </citation>
    <scope>NUCLEOTIDE SEQUENCE [LARGE SCALE GENOMIC DNA]</scope>
    <source>
        <strain evidence="3">JCM 12125</strain>
    </source>
</reference>
<feature type="region of interest" description="Disordered" evidence="1">
    <location>
        <begin position="387"/>
        <end position="417"/>
    </location>
</feature>